<feature type="compositionally biased region" description="Polar residues" evidence="1">
    <location>
        <begin position="172"/>
        <end position="181"/>
    </location>
</feature>
<proteinExistence type="predicted"/>
<feature type="compositionally biased region" description="Basic and acidic residues" evidence="1">
    <location>
        <begin position="22"/>
        <end position="31"/>
    </location>
</feature>
<dbReference type="RefSeq" id="XP_043153694.1">
    <property type="nucleotide sequence ID" value="XM_043297759.1"/>
</dbReference>
<dbReference type="Proteomes" id="UP001043456">
    <property type="component" value="Unassembled WGS sequence"/>
</dbReference>
<dbReference type="EMBL" id="BHVY01000001">
    <property type="protein sequence ID" value="GIJ82947.1"/>
    <property type="molecule type" value="Genomic_DNA"/>
</dbReference>
<feature type="region of interest" description="Disordered" evidence="1">
    <location>
        <begin position="1"/>
        <end position="62"/>
    </location>
</feature>
<organism evidence="2 3">
    <name type="scientific">Aspergillus pseudoviridinutans</name>
    <dbReference type="NCBI Taxonomy" id="1517512"/>
    <lineage>
        <taxon>Eukaryota</taxon>
        <taxon>Fungi</taxon>
        <taxon>Dikarya</taxon>
        <taxon>Ascomycota</taxon>
        <taxon>Pezizomycotina</taxon>
        <taxon>Eurotiomycetes</taxon>
        <taxon>Eurotiomycetidae</taxon>
        <taxon>Eurotiales</taxon>
        <taxon>Aspergillaceae</taxon>
        <taxon>Aspergillus</taxon>
        <taxon>Aspergillus subgen. Fumigati</taxon>
    </lineage>
</organism>
<dbReference type="GeneID" id="67000077"/>
<comment type="caution">
    <text evidence="2">The sequence shown here is derived from an EMBL/GenBank/DDBJ whole genome shotgun (WGS) entry which is preliminary data.</text>
</comment>
<accession>A0A9P3B243</accession>
<feature type="compositionally biased region" description="Acidic residues" evidence="1">
    <location>
        <begin position="184"/>
        <end position="199"/>
    </location>
</feature>
<gene>
    <name evidence="2" type="ORF">Asppvi_001464</name>
</gene>
<protein>
    <submittedName>
        <fullName evidence="2">Uncharacterized protein</fullName>
    </submittedName>
</protein>
<evidence type="ECO:0000313" key="3">
    <source>
        <dbReference type="Proteomes" id="UP001043456"/>
    </source>
</evidence>
<name>A0A9P3B243_9EURO</name>
<feature type="region of interest" description="Disordered" evidence="1">
    <location>
        <begin position="138"/>
        <end position="211"/>
    </location>
</feature>
<feature type="region of interest" description="Disordered" evidence="1">
    <location>
        <begin position="285"/>
        <end position="309"/>
    </location>
</feature>
<dbReference type="AlphaFoldDB" id="A0A9P3B243"/>
<reference evidence="2 3" key="1">
    <citation type="submission" date="2018-10" db="EMBL/GenBank/DDBJ databases">
        <title>Pan-genome distribution and transcriptional activeness of fungal secondary metabolism genes in Aspergillus section Fumigati.</title>
        <authorList>
            <person name="Takahashi H."/>
            <person name="Umemura M."/>
            <person name="Ninomiya A."/>
            <person name="Kusuya Y."/>
            <person name="Urayama S."/>
            <person name="Shimizu M."/>
            <person name="Watanabe A."/>
            <person name="Kamei K."/>
            <person name="Yaguchi T."/>
            <person name="Hagiwara D."/>
        </authorList>
    </citation>
    <scope>NUCLEOTIDE SEQUENCE [LARGE SCALE GENOMIC DNA]</scope>
    <source>
        <strain evidence="2 3">IFM 55266</strain>
    </source>
</reference>
<keyword evidence="3" id="KW-1185">Reference proteome</keyword>
<feature type="compositionally biased region" description="Polar residues" evidence="1">
    <location>
        <begin position="39"/>
        <end position="52"/>
    </location>
</feature>
<evidence type="ECO:0000256" key="1">
    <source>
        <dbReference type="SAM" id="MobiDB-lite"/>
    </source>
</evidence>
<dbReference type="OrthoDB" id="4161595at2759"/>
<evidence type="ECO:0000313" key="2">
    <source>
        <dbReference type="EMBL" id="GIJ82947.1"/>
    </source>
</evidence>
<sequence>MAPKPTPKPKAKPSKRSPHPTPRQEKEKETEPPCEFTHPCTTSTSPSGNANASGKGGTHPRKLISHIFGRNKTATKLFPSHVWVHYCRKHYQRARYRARAWPFTQCDLLLDSLARMEAWGGVESFEVVLRRREVVRVSSSSSSSSLQQSGTKERVGEGEGVDGLGLKRARRNTTSASTSAYVSGDDEEEHGDAEEEESSDDGRKRRQRRKPRIKACPVPEWLRAETGPGKSFAEIRAIVERIRADLTEQHQRCQMQKTNTKSQEQVLFPDIEILPTFREWVLEQANEDGEGTRKMSRVSRKGAVQKAQR</sequence>
<feature type="compositionally biased region" description="Basic residues" evidence="1">
    <location>
        <begin position="7"/>
        <end position="18"/>
    </location>
</feature>